<feature type="binding site" evidence="6">
    <location>
        <position position="138"/>
    </location>
    <ligand>
        <name>NADP(+)</name>
        <dbReference type="ChEBI" id="CHEBI:58349"/>
    </ligand>
</feature>
<evidence type="ECO:0000256" key="6">
    <source>
        <dbReference type="HAMAP-Rule" id="MF_00966"/>
    </source>
</evidence>
<protein>
    <recommendedName>
        <fullName evidence="6">Glucose-6-phosphate 1-dehydrogenase</fullName>
        <shortName evidence="6">G6PD</shortName>
        <ecNumber evidence="6">1.1.1.49</ecNumber>
    </recommendedName>
</protein>
<dbReference type="GO" id="GO:0009051">
    <property type="term" value="P:pentose-phosphate shunt, oxidative branch"/>
    <property type="evidence" value="ECO:0007669"/>
    <property type="project" value="TreeGrafter"/>
</dbReference>
<dbReference type="Gene3D" id="3.40.50.720">
    <property type="entry name" value="NAD(P)-binding Rossmann-like Domain"/>
    <property type="match status" value="1"/>
</dbReference>
<evidence type="ECO:0000313" key="10">
    <source>
        <dbReference type="EMBL" id="SEF65594.1"/>
    </source>
</evidence>
<dbReference type="AlphaFoldDB" id="A0A1H5TS28"/>
<evidence type="ECO:0000259" key="8">
    <source>
        <dbReference type="Pfam" id="PF00479"/>
    </source>
</evidence>
<dbReference type="InterPro" id="IPR001282">
    <property type="entry name" value="G6P_DH"/>
</dbReference>
<dbReference type="PIRSF" id="PIRSF000110">
    <property type="entry name" value="G6PD"/>
    <property type="match status" value="1"/>
</dbReference>
<dbReference type="GO" id="GO:0006006">
    <property type="term" value="P:glucose metabolic process"/>
    <property type="evidence" value="ECO:0007669"/>
    <property type="project" value="UniProtKB-KW"/>
</dbReference>
<feature type="active site" description="Proton acceptor" evidence="6">
    <location>
        <position position="230"/>
    </location>
</feature>
<evidence type="ECO:0000256" key="1">
    <source>
        <dbReference type="ARBA" id="ARBA00004937"/>
    </source>
</evidence>
<evidence type="ECO:0000259" key="9">
    <source>
        <dbReference type="Pfam" id="PF02781"/>
    </source>
</evidence>
<dbReference type="Pfam" id="PF02781">
    <property type="entry name" value="G6PD_C"/>
    <property type="match status" value="1"/>
</dbReference>
<dbReference type="PRINTS" id="PR00079">
    <property type="entry name" value="G6PDHDRGNASE"/>
</dbReference>
<comment type="pathway">
    <text evidence="1 6">Carbohydrate degradation; pentose phosphate pathway; D-ribulose 5-phosphate from D-glucose 6-phosphate (oxidative stage): step 1/3.</text>
</comment>
<accession>A0A1H5TS28</accession>
<feature type="binding site" evidence="6">
    <location>
        <position position="172"/>
    </location>
    <ligand>
        <name>substrate</name>
    </ligand>
</feature>
<comment type="similarity">
    <text evidence="6">Belongs to the glucose-6-phosphate dehydrogenase family.</text>
</comment>
<dbReference type="UniPathway" id="UPA00115">
    <property type="reaction ID" value="UER00408"/>
</dbReference>
<feature type="binding site" evidence="6">
    <location>
        <position position="225"/>
    </location>
    <ligand>
        <name>substrate</name>
    </ligand>
</feature>
<evidence type="ECO:0000256" key="4">
    <source>
        <dbReference type="ARBA" id="ARBA00023002"/>
    </source>
</evidence>
<keyword evidence="4 6" id="KW-0560">Oxidoreductase</keyword>
<dbReference type="NCBIfam" id="TIGR00871">
    <property type="entry name" value="zwf"/>
    <property type="match status" value="1"/>
</dbReference>
<proteinExistence type="inferred from homology"/>
<dbReference type="InterPro" id="IPR022675">
    <property type="entry name" value="G6P_DH_C"/>
</dbReference>
<feature type="domain" description="Glucose-6-phosphate dehydrogenase C-terminal" evidence="9">
    <location>
        <begin position="180"/>
        <end position="441"/>
    </location>
</feature>
<dbReference type="HAMAP" id="MF_00966">
    <property type="entry name" value="G6PD"/>
    <property type="match status" value="1"/>
</dbReference>
<dbReference type="EMBL" id="FNVA01000001">
    <property type="protein sequence ID" value="SEF65594.1"/>
    <property type="molecule type" value="Genomic_DNA"/>
</dbReference>
<dbReference type="OrthoDB" id="9802739at2"/>
<dbReference type="EC" id="1.1.1.49" evidence="6"/>
<dbReference type="GO" id="GO:0005829">
    <property type="term" value="C:cytosol"/>
    <property type="evidence" value="ECO:0007669"/>
    <property type="project" value="TreeGrafter"/>
</dbReference>
<dbReference type="Proteomes" id="UP000236728">
    <property type="component" value="Unassembled WGS sequence"/>
</dbReference>
<evidence type="ECO:0000256" key="2">
    <source>
        <dbReference type="ARBA" id="ARBA00022526"/>
    </source>
</evidence>
<gene>
    <name evidence="6" type="primary">zwf</name>
    <name evidence="10" type="ORF">SAMN05421819_0717</name>
</gene>
<keyword evidence="5 6" id="KW-0119">Carbohydrate metabolism</keyword>
<dbReference type="InterPro" id="IPR022674">
    <property type="entry name" value="G6P_DH_NAD-bd"/>
</dbReference>
<dbReference type="GO" id="GO:0004345">
    <property type="term" value="F:glucose-6-phosphate dehydrogenase activity"/>
    <property type="evidence" value="ECO:0007669"/>
    <property type="project" value="UniProtKB-UniRule"/>
</dbReference>
<dbReference type="InterPro" id="IPR036291">
    <property type="entry name" value="NAD(P)-bd_dom_sf"/>
</dbReference>
<evidence type="ECO:0000256" key="5">
    <source>
        <dbReference type="ARBA" id="ARBA00023277"/>
    </source>
</evidence>
<dbReference type="RefSeq" id="WP_103931611.1">
    <property type="nucleotide sequence ID" value="NZ_FNVA01000001.1"/>
</dbReference>
<feature type="binding site" evidence="6">
    <location>
        <position position="168"/>
    </location>
    <ligand>
        <name>substrate</name>
    </ligand>
</feature>
<dbReference type="SUPFAM" id="SSF51735">
    <property type="entry name" value="NAD(P)-binding Rossmann-fold domains"/>
    <property type="match status" value="1"/>
</dbReference>
<dbReference type="PANTHER" id="PTHR23429">
    <property type="entry name" value="GLUCOSE-6-PHOSPHATE 1-DEHYDROGENASE G6PD"/>
    <property type="match status" value="1"/>
</dbReference>
<dbReference type="Pfam" id="PF00479">
    <property type="entry name" value="G6PD_N"/>
    <property type="match status" value="1"/>
</dbReference>
<feature type="region of interest" description="Disordered" evidence="7">
    <location>
        <begin position="432"/>
        <end position="458"/>
    </location>
</feature>
<dbReference type="GO" id="GO:0050661">
    <property type="term" value="F:NADP binding"/>
    <property type="evidence" value="ECO:0007669"/>
    <property type="project" value="UniProtKB-UniRule"/>
</dbReference>
<organism evidence="10 11">
    <name type="scientific">Bryocella elongata</name>
    <dbReference type="NCBI Taxonomy" id="863522"/>
    <lineage>
        <taxon>Bacteria</taxon>
        <taxon>Pseudomonadati</taxon>
        <taxon>Acidobacteriota</taxon>
        <taxon>Terriglobia</taxon>
        <taxon>Terriglobales</taxon>
        <taxon>Acidobacteriaceae</taxon>
        <taxon>Bryocella</taxon>
    </lineage>
</organism>
<dbReference type="Gene3D" id="3.30.360.10">
    <property type="entry name" value="Dihydrodipicolinate Reductase, domain 2"/>
    <property type="match status" value="1"/>
</dbReference>
<keyword evidence="11" id="KW-1185">Reference proteome</keyword>
<feature type="binding site" evidence="6">
    <location>
        <position position="206"/>
    </location>
    <ligand>
        <name>substrate</name>
    </ligand>
</feature>
<feature type="binding site" evidence="6">
    <location>
        <position position="316"/>
    </location>
    <ligand>
        <name>substrate</name>
    </ligand>
</feature>
<evidence type="ECO:0000256" key="3">
    <source>
        <dbReference type="ARBA" id="ARBA00022857"/>
    </source>
</evidence>
<reference evidence="10 11" key="1">
    <citation type="submission" date="2016-10" db="EMBL/GenBank/DDBJ databases">
        <authorList>
            <person name="de Groot N.N."/>
        </authorList>
    </citation>
    <scope>NUCLEOTIDE SEQUENCE [LARGE SCALE GENOMIC DNA]</scope>
    <source>
        <strain evidence="10 11">DSM 22489</strain>
    </source>
</reference>
<feature type="domain" description="Glucose-6-phosphate dehydrogenase NAD-binding" evidence="8">
    <location>
        <begin position="10"/>
        <end position="177"/>
    </location>
</feature>
<comment type="caution">
    <text evidence="6">Lacks conserved residue(s) required for the propagation of feature annotation.</text>
</comment>
<sequence length="467" mass="51925">MSKTQSDALVFFGATGDLAYKKIFPALQAMVKRGSLDVPVIGVAKAGWNLDQLKARAHDSLEKHGGVDSAAWEKLSSLLRYVDGDYAEAATFAEVKRLLGDAKCPSHYLAIPPVMFEKVVEQLVASGASQGARMIVEKPFGHDLASARELNRILLSAFPESSIFRIDHYLAKGPVHNLVSFRFDNSFLEPIWNSKYIESVQITMAEDFGIQGRGAFYDQTGTIRDVVQNHIFQVLCNAAMEPPACNDSESIRNEKVKVLRAMQTVHPEDVMRGQFNGYLDEPGVAKDSDVETFAAMRVDVKSWRWSGVPFYIRAGKQMPLTCMEVLARLKRPPETWINEDPGPQNYIRLRISPEMTIAMAVSVTNPGKPGRAGVELVACRHSQPEEMEAYERVLTDAMAGDPTLFARQDYVEEAWRIVDPVLAAHTPLRSYEPHTWGPTSERTTPPGGWEVPQGAEPEDFRMIPAGM</sequence>
<comment type="function">
    <text evidence="6">Catalyzes the oxidation of glucose 6-phosphate to 6-phosphogluconolactone.</text>
</comment>
<dbReference type="PANTHER" id="PTHR23429:SF0">
    <property type="entry name" value="GLUCOSE-6-PHOSPHATE 1-DEHYDROGENASE"/>
    <property type="match status" value="1"/>
</dbReference>
<evidence type="ECO:0000313" key="11">
    <source>
        <dbReference type="Proteomes" id="UP000236728"/>
    </source>
</evidence>
<evidence type="ECO:0000256" key="7">
    <source>
        <dbReference type="SAM" id="MobiDB-lite"/>
    </source>
</evidence>
<keyword evidence="2 6" id="KW-0313">Glucose metabolism</keyword>
<dbReference type="SUPFAM" id="SSF55347">
    <property type="entry name" value="Glyceraldehyde-3-phosphate dehydrogenase-like, C-terminal domain"/>
    <property type="match status" value="1"/>
</dbReference>
<keyword evidence="3 6" id="KW-0521">NADP</keyword>
<comment type="catalytic activity">
    <reaction evidence="6">
        <text>D-glucose 6-phosphate + NADP(+) = 6-phospho-D-glucono-1,5-lactone + NADPH + H(+)</text>
        <dbReference type="Rhea" id="RHEA:15841"/>
        <dbReference type="ChEBI" id="CHEBI:15378"/>
        <dbReference type="ChEBI" id="CHEBI:57783"/>
        <dbReference type="ChEBI" id="CHEBI:57955"/>
        <dbReference type="ChEBI" id="CHEBI:58349"/>
        <dbReference type="ChEBI" id="CHEBI:61548"/>
        <dbReference type="EC" id="1.1.1.49"/>
    </reaction>
</comment>
<name>A0A1H5TS28_9BACT</name>